<dbReference type="PANTHER" id="PTHR43405:SF1">
    <property type="entry name" value="GLYCOSYL HYDROLASE DIGH"/>
    <property type="match status" value="1"/>
</dbReference>
<comment type="caution">
    <text evidence="6">The sequence shown here is derived from an EMBL/GenBank/DDBJ whole genome shotgun (WGS) entry which is preliminary data.</text>
</comment>
<dbReference type="Proteomes" id="UP000886852">
    <property type="component" value="Unassembled WGS sequence"/>
</dbReference>
<dbReference type="InterPro" id="IPR017853">
    <property type="entry name" value="GH"/>
</dbReference>
<name>A0A9D1MWE6_9BACT</name>
<evidence type="ECO:0000313" key="7">
    <source>
        <dbReference type="Proteomes" id="UP000886852"/>
    </source>
</evidence>
<organism evidence="6 7">
    <name type="scientific">Candidatus Fimimonas merdipullorum</name>
    <dbReference type="NCBI Taxonomy" id="2840822"/>
    <lineage>
        <taxon>Bacteria</taxon>
        <taxon>Pseudomonadati</taxon>
        <taxon>Myxococcota</taxon>
        <taxon>Myxococcia</taxon>
        <taxon>Myxococcales</taxon>
        <taxon>Cystobacterineae</taxon>
        <taxon>Myxococcaceae</taxon>
        <taxon>Myxococcaceae incertae sedis</taxon>
        <taxon>Candidatus Fimimonas</taxon>
    </lineage>
</organism>
<evidence type="ECO:0000313" key="6">
    <source>
        <dbReference type="EMBL" id="HIU90391.1"/>
    </source>
</evidence>
<gene>
    <name evidence="6" type="ORF">IAC72_00040</name>
</gene>
<accession>A0A9D1MWE6</accession>
<feature type="compositionally biased region" description="Acidic residues" evidence="2">
    <location>
        <begin position="494"/>
        <end position="503"/>
    </location>
</feature>
<evidence type="ECO:0000256" key="3">
    <source>
        <dbReference type="SAM" id="Phobius"/>
    </source>
</evidence>
<dbReference type="AlphaFoldDB" id="A0A9D1MWE6"/>
<dbReference type="InterPro" id="IPR003790">
    <property type="entry name" value="GHL10"/>
</dbReference>
<keyword evidence="3" id="KW-0472">Membrane</keyword>
<dbReference type="SUPFAM" id="SSF51445">
    <property type="entry name" value="(Trans)glycosidases"/>
    <property type="match status" value="1"/>
</dbReference>
<proteinExistence type="predicted"/>
<dbReference type="EMBL" id="DVOC01000002">
    <property type="protein sequence ID" value="HIU90391.1"/>
    <property type="molecule type" value="Genomic_DNA"/>
</dbReference>
<keyword evidence="1 4" id="KW-0732">Signal</keyword>
<dbReference type="PANTHER" id="PTHR43405">
    <property type="entry name" value="GLYCOSYL HYDROLASE DIGH"/>
    <property type="match status" value="1"/>
</dbReference>
<dbReference type="Gene3D" id="3.20.20.80">
    <property type="entry name" value="Glycosidases"/>
    <property type="match status" value="1"/>
</dbReference>
<reference evidence="6" key="1">
    <citation type="submission" date="2020-10" db="EMBL/GenBank/DDBJ databases">
        <authorList>
            <person name="Gilroy R."/>
        </authorList>
    </citation>
    <scope>NUCLEOTIDE SEQUENCE</scope>
    <source>
        <strain evidence="6">ChiHjej12B11-7776</strain>
    </source>
</reference>
<feature type="signal peptide" evidence="4">
    <location>
        <begin position="1"/>
        <end position="22"/>
    </location>
</feature>
<feature type="chain" id="PRO_5038669143" evidence="4">
    <location>
        <begin position="23"/>
        <end position="551"/>
    </location>
</feature>
<dbReference type="InterPro" id="IPR052177">
    <property type="entry name" value="Divisome_Glycosyl_Hydrolase"/>
</dbReference>
<keyword evidence="3" id="KW-0812">Transmembrane</keyword>
<evidence type="ECO:0000256" key="1">
    <source>
        <dbReference type="ARBA" id="ARBA00022729"/>
    </source>
</evidence>
<feature type="transmembrane region" description="Helical" evidence="3">
    <location>
        <begin position="526"/>
        <end position="547"/>
    </location>
</feature>
<evidence type="ECO:0000259" key="5">
    <source>
        <dbReference type="Pfam" id="PF02638"/>
    </source>
</evidence>
<evidence type="ECO:0000256" key="4">
    <source>
        <dbReference type="SAM" id="SignalP"/>
    </source>
</evidence>
<feature type="region of interest" description="Disordered" evidence="2">
    <location>
        <begin position="487"/>
        <end position="523"/>
    </location>
</feature>
<dbReference type="Pfam" id="PF02638">
    <property type="entry name" value="GHL10"/>
    <property type="match status" value="1"/>
</dbReference>
<sequence length="551" mass="60679">MRKTIIIIIIALVLTCAPGVTMQKQVNAQQTAKTVQARGVWHRPNVSGEETTLKGVCSVLDEFAEAGVNMVFVETFFHGMTVYKTNLIQYYKGFEKYDYGEYPDYLTAFVAEAKKRGIQVHAWVQDFYIGISEDIQLVKYHPDWLLVAQDGGIRQTEGKEYGGYIFLDPANPEVTQYLVDFYDDLLARVPDVAGLNLDYIRYPVTSVGDDAGFTSCAMTEFAQKNGIPLSAANSVGDFISALNDGNLQQKWAQYRTEKVTSFVGSVFEMVKQKHPQAILSTAIFPDMQATLQSKKQDISRWLSEGWLDVVTPMVYYEKASQVQSAVQQLMQLCGECYCYTGLYATYHSQSPQDMCDQIVASQNAGADGFVLFDSAKTFFQNADDYASVLQNMPKGAVPHALTKQDVSDVLDGVVQAAAGNDAQQIQAFGGEIEGIKALDTVEEMCSRLQLLYKYNLPQFLDDCTEAERALAPLVRALEVGKIRSEIKGAAQQPDEPDPPDDPSDTGGEGGDDGTQQEKPKRDDKDWIIIAAAAAVGIAVGAIATYAANKKR</sequence>
<feature type="domain" description="Glycosyl hydrolase-like 10" evidence="5">
    <location>
        <begin position="54"/>
        <end position="330"/>
    </location>
</feature>
<keyword evidence="3" id="KW-1133">Transmembrane helix</keyword>
<reference evidence="6" key="2">
    <citation type="journal article" date="2021" name="PeerJ">
        <title>Extensive microbial diversity within the chicken gut microbiome revealed by metagenomics and culture.</title>
        <authorList>
            <person name="Gilroy R."/>
            <person name="Ravi A."/>
            <person name="Getino M."/>
            <person name="Pursley I."/>
            <person name="Horton D.L."/>
            <person name="Alikhan N.F."/>
            <person name="Baker D."/>
            <person name="Gharbi K."/>
            <person name="Hall N."/>
            <person name="Watson M."/>
            <person name="Adriaenssens E.M."/>
            <person name="Foster-Nyarko E."/>
            <person name="Jarju S."/>
            <person name="Secka A."/>
            <person name="Antonio M."/>
            <person name="Oren A."/>
            <person name="Chaudhuri R.R."/>
            <person name="La Ragione R."/>
            <person name="Hildebrand F."/>
            <person name="Pallen M.J."/>
        </authorList>
    </citation>
    <scope>NUCLEOTIDE SEQUENCE</scope>
    <source>
        <strain evidence="6">ChiHjej12B11-7776</strain>
    </source>
</reference>
<protein>
    <submittedName>
        <fullName evidence="6">Family 10 glycosylhydrolase</fullName>
    </submittedName>
</protein>
<evidence type="ECO:0000256" key="2">
    <source>
        <dbReference type="SAM" id="MobiDB-lite"/>
    </source>
</evidence>